<evidence type="ECO:0000256" key="3">
    <source>
        <dbReference type="SAM" id="MobiDB-lite"/>
    </source>
</evidence>
<dbReference type="Proteomes" id="UP000886520">
    <property type="component" value="Chromosome 18"/>
</dbReference>
<dbReference type="InterPro" id="IPR045055">
    <property type="entry name" value="DNA2/NAM7-like"/>
</dbReference>
<dbReference type="InterPro" id="IPR012317">
    <property type="entry name" value="Poly(ADP-ribose)pol_cat_dom"/>
</dbReference>
<dbReference type="OrthoDB" id="2015322at2759"/>
<dbReference type="AlphaFoldDB" id="A0A9D4UER4"/>
<dbReference type="Gene3D" id="3.90.228.10">
    <property type="match status" value="2"/>
</dbReference>
<dbReference type="GO" id="GO:0003950">
    <property type="term" value="F:NAD+ poly-ADP-ribosyltransferase activity"/>
    <property type="evidence" value="ECO:0007669"/>
    <property type="project" value="UniProtKB-UniRule"/>
</dbReference>
<evidence type="ECO:0000313" key="6">
    <source>
        <dbReference type="Proteomes" id="UP000886520"/>
    </source>
</evidence>
<feature type="compositionally biased region" description="Basic and acidic residues" evidence="3">
    <location>
        <begin position="14"/>
        <end position="25"/>
    </location>
</feature>
<feature type="domain" description="PARP catalytic" evidence="4">
    <location>
        <begin position="342"/>
        <end position="545"/>
    </location>
</feature>
<feature type="region of interest" description="Disordered" evidence="3">
    <location>
        <begin position="1"/>
        <end position="37"/>
    </location>
</feature>
<dbReference type="EC" id="2.4.2.-" evidence="2"/>
<evidence type="ECO:0000313" key="5">
    <source>
        <dbReference type="EMBL" id="KAI5066362.1"/>
    </source>
</evidence>
<dbReference type="InterPro" id="IPR041677">
    <property type="entry name" value="DNA2/NAM7_AAA_11"/>
</dbReference>
<dbReference type="GO" id="GO:0004386">
    <property type="term" value="F:helicase activity"/>
    <property type="evidence" value="ECO:0007669"/>
    <property type="project" value="InterPro"/>
</dbReference>
<dbReference type="PANTHER" id="PTHR10887:SF341">
    <property type="entry name" value="NFX1-TYPE ZINC FINGER-CONTAINING PROTEIN 1"/>
    <property type="match status" value="1"/>
</dbReference>
<dbReference type="InterPro" id="IPR027417">
    <property type="entry name" value="P-loop_NTPase"/>
</dbReference>
<name>A0A9D4UER4_ADICA</name>
<keyword evidence="2" id="KW-0520">NAD</keyword>
<dbReference type="GO" id="GO:0031380">
    <property type="term" value="C:nuclear RNA-directed RNA polymerase complex"/>
    <property type="evidence" value="ECO:0007669"/>
    <property type="project" value="TreeGrafter"/>
</dbReference>
<reference evidence="5" key="1">
    <citation type="submission" date="2021-01" db="EMBL/GenBank/DDBJ databases">
        <title>Adiantum capillus-veneris genome.</title>
        <authorList>
            <person name="Fang Y."/>
            <person name="Liao Q."/>
        </authorList>
    </citation>
    <scope>NUCLEOTIDE SEQUENCE</scope>
    <source>
        <strain evidence="5">H3</strain>
        <tissue evidence="5">Leaf</tissue>
    </source>
</reference>
<evidence type="ECO:0000256" key="2">
    <source>
        <dbReference type="RuleBase" id="RU362114"/>
    </source>
</evidence>
<keyword evidence="1" id="KW-0934">Plastid</keyword>
<proteinExistence type="predicted"/>
<dbReference type="PANTHER" id="PTHR10887">
    <property type="entry name" value="DNA2/NAM7 HELICASE FAMILY"/>
    <property type="match status" value="1"/>
</dbReference>
<evidence type="ECO:0000259" key="4">
    <source>
        <dbReference type="PROSITE" id="PS51059"/>
    </source>
</evidence>
<dbReference type="Pfam" id="PF13086">
    <property type="entry name" value="AAA_11"/>
    <property type="match status" value="1"/>
</dbReference>
<dbReference type="EMBL" id="JABFUD020000018">
    <property type="protein sequence ID" value="KAI5066362.1"/>
    <property type="molecule type" value="Genomic_DNA"/>
</dbReference>
<dbReference type="SUPFAM" id="SSF52540">
    <property type="entry name" value="P-loop containing nucleoside triphosphate hydrolases"/>
    <property type="match status" value="1"/>
</dbReference>
<dbReference type="Pfam" id="PF00644">
    <property type="entry name" value="PARP"/>
    <property type="match status" value="2"/>
</dbReference>
<organism evidence="5 6">
    <name type="scientific">Adiantum capillus-veneris</name>
    <name type="common">Maidenhair fern</name>
    <dbReference type="NCBI Taxonomy" id="13818"/>
    <lineage>
        <taxon>Eukaryota</taxon>
        <taxon>Viridiplantae</taxon>
        <taxon>Streptophyta</taxon>
        <taxon>Embryophyta</taxon>
        <taxon>Tracheophyta</taxon>
        <taxon>Polypodiopsida</taxon>
        <taxon>Polypodiidae</taxon>
        <taxon>Polypodiales</taxon>
        <taxon>Pteridineae</taxon>
        <taxon>Pteridaceae</taxon>
        <taxon>Vittarioideae</taxon>
        <taxon>Adiantum</taxon>
    </lineage>
</organism>
<sequence length="727" mass="83029">MPFSSTSNLSINPIKEKGAAIKEQDSQEDNEEQEEYDHLWDDIKRVDHTRSKNREDTNWLSKDFLQLPDLQQHKTQLFKSLPLVNFDLNGYSWLLEADPWELSSEHRCILILLIMQKNLDDCSRRFAEIKEQYDQVCLENAEINKQRRIAILREAQVIGMTTTGAAINQDILAAVSPAIVLVEEAAEILEPHLMAFLSPNVKHLILVGDHKQLRPSVKCHQLQVRHNLGISMLERLAEHNQLPFQTLGLQSRMREEFLQMIQPIYLNLRSNLSVVNGVRNRPAKCMKSTFYFWNHPVEETAARSPSNKREAYMVLALIKWLLSEGHKHHEITVICAYNGQVTEIRKLLSEHKQGEESVDVQTIDRFQVKDRTEKFIQPTHSILPVVTKIEKVTNTKLQLNFLQAQRDSIDVLQPTQLLFHGTNDEGIKGITTDGFRLPPPHKNNMFGRGVYFATDSSKSAHQLYTKGSNKLLLCEVLIGRPWSLTSARPDLDYKTVRKNYDSVFSVRNSKASGGTEFDEYVIYNPDQALPKYVVHYKNMDSNALTLQTLQNKANLAFERRVLDASPSSYKGDTIDEMHFRFAEAQFFRMSTNKIRKVKKVEFVWNQVLYDRYQNVKQQFLAERKPVDEILVFHGTNAESIDKIVKEGFKVGGTDGVPIRCGTAYGHGVYTAANPDTSIPYSGGSGMMLLSNAMCGKLGEDDKKGGSEDIYVVTKGEQLLPKYIVHFQ</sequence>
<keyword evidence="2" id="KW-0808">Transferase</keyword>
<keyword evidence="6" id="KW-1185">Reference proteome</keyword>
<dbReference type="GO" id="GO:0031048">
    <property type="term" value="P:regulatory ncRNA-mediated heterochromatin formation"/>
    <property type="evidence" value="ECO:0007669"/>
    <property type="project" value="TreeGrafter"/>
</dbReference>
<keyword evidence="2" id="KW-0328">Glycosyltransferase</keyword>
<protein>
    <recommendedName>
        <fullName evidence="2">Poly [ADP-ribose] polymerase</fullName>
        <shortName evidence="2">PARP</shortName>
        <ecNumber evidence="2">2.4.2.-</ecNumber>
    </recommendedName>
</protein>
<dbReference type="PROSITE" id="PS51059">
    <property type="entry name" value="PARP_CATALYTIC"/>
    <property type="match status" value="1"/>
</dbReference>
<keyword evidence="1" id="KW-0150">Chloroplast</keyword>
<feature type="compositionally biased region" description="Acidic residues" evidence="3">
    <location>
        <begin position="26"/>
        <end position="35"/>
    </location>
</feature>
<dbReference type="Gene3D" id="3.40.50.300">
    <property type="entry name" value="P-loop containing nucleotide triphosphate hydrolases"/>
    <property type="match status" value="1"/>
</dbReference>
<feature type="compositionally biased region" description="Polar residues" evidence="3">
    <location>
        <begin position="1"/>
        <end position="11"/>
    </location>
</feature>
<evidence type="ECO:0000256" key="1">
    <source>
        <dbReference type="ARBA" id="ARBA00022528"/>
    </source>
</evidence>
<comment type="caution">
    <text evidence="5">The sequence shown here is derived from an EMBL/GenBank/DDBJ whole genome shotgun (WGS) entry which is preliminary data.</text>
</comment>
<accession>A0A9D4UER4</accession>
<gene>
    <name evidence="5" type="ORF">GOP47_0018986</name>
</gene>
<dbReference type="SUPFAM" id="SSF56399">
    <property type="entry name" value="ADP-ribosylation"/>
    <property type="match status" value="2"/>
</dbReference>